<comment type="caution">
    <text evidence="3">The sequence shown here is derived from an EMBL/GenBank/DDBJ whole genome shotgun (WGS) entry which is preliminary data.</text>
</comment>
<accession>A0A8H4IY73</accession>
<dbReference type="Proteomes" id="UP000572817">
    <property type="component" value="Unassembled WGS sequence"/>
</dbReference>
<evidence type="ECO:0000313" key="4">
    <source>
        <dbReference type="Proteomes" id="UP000572817"/>
    </source>
</evidence>
<name>A0A8H4IY73_9PEZI</name>
<feature type="chain" id="PRO_5034048652" description="AB hydrolase-1 domain-containing protein" evidence="1">
    <location>
        <begin position="19"/>
        <end position="416"/>
    </location>
</feature>
<protein>
    <recommendedName>
        <fullName evidence="2">AB hydrolase-1 domain-containing protein</fullName>
    </recommendedName>
</protein>
<dbReference type="AlphaFoldDB" id="A0A8H4IY73"/>
<dbReference type="InterPro" id="IPR000073">
    <property type="entry name" value="AB_hydrolase_1"/>
</dbReference>
<evidence type="ECO:0000256" key="1">
    <source>
        <dbReference type="SAM" id="SignalP"/>
    </source>
</evidence>
<gene>
    <name evidence="3" type="ORF">GTA08_BOTSDO02577</name>
</gene>
<evidence type="ECO:0000313" key="3">
    <source>
        <dbReference type="EMBL" id="KAF4309710.1"/>
    </source>
</evidence>
<keyword evidence="1" id="KW-0732">Signal</keyword>
<evidence type="ECO:0000259" key="2">
    <source>
        <dbReference type="Pfam" id="PF12697"/>
    </source>
</evidence>
<proteinExistence type="predicted"/>
<dbReference type="EMBL" id="WWBZ02000016">
    <property type="protein sequence ID" value="KAF4309710.1"/>
    <property type="molecule type" value="Genomic_DNA"/>
</dbReference>
<dbReference type="Pfam" id="PF12697">
    <property type="entry name" value="Abhydrolase_6"/>
    <property type="match status" value="1"/>
</dbReference>
<sequence>MLSKATTAGLALASVVSAAKQCLNQTVPVDIEARSAVFDTSVIPHDNIEVTQFVQRMTRQSHNLTNDVLQGYNTTSGTYNISTQFCWDDQKTGDSPTLQILTHGIGFDKTYWDLSYNDFNYSYVDAALDAGFVTLSYDRLGIGKSQHGDPLNEIQTNLEVAALHALTTKLRDGNFPSVNSSYDTVVHVGHSFGSVQSYIFAHLYPSLTQGIVLTGFSLNSSFMGYFLAGGNLQQASINSPLRFGSPSYAGIVSDFLFEQMPLFDYLQPIDITTLSAPQDLPDGYIVPANAGANQYQFLLPPYFDPEILPVVEKSKQPVTLGEILTIGSSAPAPNDFAGPVLVFTGDGDLPFCGGDCLATGGAAPSIPHQVSQAFPNVKEENFTAYIQPNTGHGVTAHYNSTAGYKYISNWLNDHDL</sequence>
<keyword evidence="4" id="KW-1185">Reference proteome</keyword>
<dbReference type="SUPFAM" id="SSF53474">
    <property type="entry name" value="alpha/beta-Hydrolases"/>
    <property type="match status" value="1"/>
</dbReference>
<feature type="domain" description="AB hydrolase-1" evidence="2">
    <location>
        <begin position="100"/>
        <end position="281"/>
    </location>
</feature>
<organism evidence="3 4">
    <name type="scientific">Botryosphaeria dothidea</name>
    <dbReference type="NCBI Taxonomy" id="55169"/>
    <lineage>
        <taxon>Eukaryota</taxon>
        <taxon>Fungi</taxon>
        <taxon>Dikarya</taxon>
        <taxon>Ascomycota</taxon>
        <taxon>Pezizomycotina</taxon>
        <taxon>Dothideomycetes</taxon>
        <taxon>Dothideomycetes incertae sedis</taxon>
        <taxon>Botryosphaeriales</taxon>
        <taxon>Botryosphaeriaceae</taxon>
        <taxon>Botryosphaeria</taxon>
    </lineage>
</organism>
<dbReference type="OrthoDB" id="190201at2759"/>
<dbReference type="InterPro" id="IPR029058">
    <property type="entry name" value="AB_hydrolase_fold"/>
</dbReference>
<reference evidence="3" key="1">
    <citation type="submission" date="2020-04" db="EMBL/GenBank/DDBJ databases">
        <title>Genome Assembly and Annotation of Botryosphaeria dothidea sdau 11-99, a Latent Pathogen of Apple Fruit Ring Rot in China.</title>
        <authorList>
            <person name="Yu C."/>
            <person name="Diao Y."/>
            <person name="Lu Q."/>
            <person name="Zhao J."/>
            <person name="Cui S."/>
            <person name="Peng C."/>
            <person name="He B."/>
            <person name="Liu H."/>
        </authorList>
    </citation>
    <scope>NUCLEOTIDE SEQUENCE [LARGE SCALE GENOMIC DNA]</scope>
    <source>
        <strain evidence="3">Sdau11-99</strain>
    </source>
</reference>
<dbReference type="Gene3D" id="3.40.50.1820">
    <property type="entry name" value="alpha/beta hydrolase"/>
    <property type="match status" value="1"/>
</dbReference>
<feature type="signal peptide" evidence="1">
    <location>
        <begin position="1"/>
        <end position="18"/>
    </location>
</feature>